<evidence type="ECO:0000256" key="7">
    <source>
        <dbReference type="ARBA" id="ARBA00023004"/>
    </source>
</evidence>
<dbReference type="GO" id="GO:0022412">
    <property type="term" value="P:cellular process involved in reproduction in multicellular organism"/>
    <property type="evidence" value="ECO:0007669"/>
    <property type="project" value="UniProtKB-ARBA"/>
</dbReference>
<evidence type="ECO:0000256" key="1">
    <source>
        <dbReference type="ARBA" id="ARBA00004613"/>
    </source>
</evidence>
<dbReference type="SUPFAM" id="SSF48113">
    <property type="entry name" value="Heme-dependent peroxidases"/>
    <property type="match status" value="1"/>
</dbReference>
<keyword evidence="10" id="KW-1185">Reference proteome</keyword>
<protein>
    <recommendedName>
        <fullName evidence="11">Peroxidase</fullName>
    </recommendedName>
</protein>
<keyword evidence="2" id="KW-0964">Secreted</keyword>
<evidence type="ECO:0000313" key="9">
    <source>
        <dbReference type="EMBL" id="CAH1099664.1"/>
    </source>
</evidence>
<gene>
    <name evidence="9" type="ORF">PSYICH_LOCUS294</name>
</gene>
<sequence>MKYIPHLCILLGIFLVEVSTLLPSPLDDSPQMIEHQSKNIFKINIDEIEDAIEFASKYTGLMNRFENTIKSPTRIVPGTPAHASFLNLQPDQTAVDRGRQARLALKASCQLAYSTCFKEHMNLIECNENLQQMSFHNTSLGFICDHLDKKCSPEEELNSYRSIDGTCNHIDKAYLGESYTAYTRFLNPHYINAFEIPKRSVSKAMMPLPRKISSTIVNNENNPHEYLTSAFTQWGIFIEEDLSRFASTIMIHYNESIGCCDEDGLTFAPRYIHPSCMPIAVPLKDKFYKTKRVQCMNYVRSITALRPDCSMGHREQMNQATHYLDGSQIYGPSAEKSLHLRDIESGKLKTSIIDNKPFLPLHTDAKQFCMVNSDTDVCFKSGDNRVNFIPQLTVMQTLWMREHNRLAEELTQLNEDWDAETVFQEARRIVIAEMQHITYNEWIKYLLDTSNLNKIVKYDDFNKHIDPTVSNEFATSGIRVLYAMIPNIISLMDENNMENSTLRLLNHFNNPGIIVTHFDSLLRGLANQRAQKIGVHYSMDLTNNLFADAKFGYDLLSFDIQRGRDHGLPGYNFYRQLCGLPKVLEFKDLKDVMSKSARLSLSLVYKHVDDIDLIIGGLLEKPVDSLLGPTMSCIIADQFMRTKQGDRFFYTNTNQPKPFSELQLNEIRKVTLARIFCDNSDIGNIQREVFKNIDDSNSPVSCTDDSIPKLNLMAWNYGSEMYLL</sequence>
<dbReference type="OrthoDB" id="823504at2759"/>
<evidence type="ECO:0008006" key="11">
    <source>
        <dbReference type="Google" id="ProtNLM"/>
    </source>
</evidence>
<comment type="subcellular location">
    <subcellularLocation>
        <location evidence="1">Secreted</location>
    </subcellularLocation>
</comment>
<dbReference type="Proteomes" id="UP001153636">
    <property type="component" value="Chromosome 1"/>
</dbReference>
<dbReference type="Gene3D" id="1.10.640.10">
    <property type="entry name" value="Haem peroxidase domain superfamily, animal type"/>
    <property type="match status" value="1"/>
</dbReference>
<keyword evidence="4" id="KW-0479">Metal-binding</keyword>
<accession>A0A9P0G2Q1</accession>
<dbReference type="GO" id="GO:0005576">
    <property type="term" value="C:extracellular region"/>
    <property type="evidence" value="ECO:0007669"/>
    <property type="project" value="UniProtKB-SubCell"/>
</dbReference>
<dbReference type="GO" id="GO:0004601">
    <property type="term" value="F:peroxidase activity"/>
    <property type="evidence" value="ECO:0007669"/>
    <property type="project" value="UniProtKB-KW"/>
</dbReference>
<evidence type="ECO:0000256" key="6">
    <source>
        <dbReference type="ARBA" id="ARBA00023002"/>
    </source>
</evidence>
<proteinExistence type="predicted"/>
<keyword evidence="3" id="KW-0575">Peroxidase</keyword>
<dbReference type="PANTHER" id="PTHR11475:SF125">
    <property type="entry name" value="GH11385P"/>
    <property type="match status" value="1"/>
</dbReference>
<dbReference type="PROSITE" id="PS50292">
    <property type="entry name" value="PEROXIDASE_3"/>
    <property type="match status" value="1"/>
</dbReference>
<keyword evidence="4" id="KW-0349">Heme</keyword>
<dbReference type="EMBL" id="OV651813">
    <property type="protein sequence ID" value="CAH1099664.1"/>
    <property type="molecule type" value="Genomic_DNA"/>
</dbReference>
<keyword evidence="7" id="KW-0408">Iron</keyword>
<name>A0A9P0G2Q1_9CUCU</name>
<evidence type="ECO:0000256" key="4">
    <source>
        <dbReference type="ARBA" id="ARBA00022617"/>
    </source>
</evidence>
<dbReference type="GO" id="GO:0006979">
    <property type="term" value="P:response to oxidative stress"/>
    <property type="evidence" value="ECO:0007669"/>
    <property type="project" value="InterPro"/>
</dbReference>
<evidence type="ECO:0000256" key="8">
    <source>
        <dbReference type="SAM" id="SignalP"/>
    </source>
</evidence>
<dbReference type="InterPro" id="IPR037120">
    <property type="entry name" value="Haem_peroxidase_sf_animal"/>
</dbReference>
<dbReference type="AlphaFoldDB" id="A0A9P0G2Q1"/>
<evidence type="ECO:0000256" key="5">
    <source>
        <dbReference type="ARBA" id="ARBA00022729"/>
    </source>
</evidence>
<keyword evidence="6" id="KW-0560">Oxidoreductase</keyword>
<dbReference type="CDD" id="cd09823">
    <property type="entry name" value="peroxinectin_like"/>
    <property type="match status" value="1"/>
</dbReference>
<dbReference type="InterPro" id="IPR010255">
    <property type="entry name" value="Haem_peroxidase_sf"/>
</dbReference>
<feature type="signal peptide" evidence="8">
    <location>
        <begin position="1"/>
        <end position="20"/>
    </location>
</feature>
<dbReference type="PANTHER" id="PTHR11475">
    <property type="entry name" value="OXIDASE/PEROXIDASE"/>
    <property type="match status" value="1"/>
</dbReference>
<keyword evidence="5 8" id="KW-0732">Signal</keyword>
<feature type="chain" id="PRO_5040358604" description="Peroxidase" evidence="8">
    <location>
        <begin position="21"/>
        <end position="724"/>
    </location>
</feature>
<dbReference type="FunFam" id="1.10.640.10:FF:000003">
    <property type="entry name" value="chorion peroxidase"/>
    <property type="match status" value="1"/>
</dbReference>
<dbReference type="InterPro" id="IPR019791">
    <property type="entry name" value="Haem_peroxidase_animal"/>
</dbReference>
<dbReference type="Pfam" id="PF03098">
    <property type="entry name" value="An_peroxidase"/>
    <property type="match status" value="1"/>
</dbReference>
<organism evidence="9 10">
    <name type="scientific">Psylliodes chrysocephalus</name>
    <dbReference type="NCBI Taxonomy" id="3402493"/>
    <lineage>
        <taxon>Eukaryota</taxon>
        <taxon>Metazoa</taxon>
        <taxon>Ecdysozoa</taxon>
        <taxon>Arthropoda</taxon>
        <taxon>Hexapoda</taxon>
        <taxon>Insecta</taxon>
        <taxon>Pterygota</taxon>
        <taxon>Neoptera</taxon>
        <taxon>Endopterygota</taxon>
        <taxon>Coleoptera</taxon>
        <taxon>Polyphaga</taxon>
        <taxon>Cucujiformia</taxon>
        <taxon>Chrysomeloidea</taxon>
        <taxon>Chrysomelidae</taxon>
        <taxon>Galerucinae</taxon>
        <taxon>Alticini</taxon>
        <taxon>Psylliodes</taxon>
    </lineage>
</organism>
<evidence type="ECO:0000256" key="3">
    <source>
        <dbReference type="ARBA" id="ARBA00022559"/>
    </source>
</evidence>
<reference evidence="9" key="1">
    <citation type="submission" date="2022-01" db="EMBL/GenBank/DDBJ databases">
        <authorList>
            <person name="King R."/>
        </authorList>
    </citation>
    <scope>NUCLEOTIDE SEQUENCE</scope>
</reference>
<evidence type="ECO:0000313" key="10">
    <source>
        <dbReference type="Proteomes" id="UP001153636"/>
    </source>
</evidence>
<evidence type="ECO:0000256" key="2">
    <source>
        <dbReference type="ARBA" id="ARBA00022525"/>
    </source>
</evidence>
<dbReference type="GO" id="GO:0020037">
    <property type="term" value="F:heme binding"/>
    <property type="evidence" value="ECO:0007669"/>
    <property type="project" value="InterPro"/>
</dbReference>